<evidence type="ECO:0000313" key="5">
    <source>
        <dbReference type="Proteomes" id="UP001617351"/>
    </source>
</evidence>
<keyword evidence="3" id="KW-1133">Transmembrane helix</keyword>
<dbReference type="EMBL" id="JBIUYY010000001">
    <property type="protein sequence ID" value="MFJ2819701.1"/>
    <property type="molecule type" value="Genomic_DNA"/>
</dbReference>
<keyword evidence="2" id="KW-0408">Iron</keyword>
<dbReference type="PANTHER" id="PTHR46696:SF1">
    <property type="entry name" value="CYTOCHROME P450 YJIB-RELATED"/>
    <property type="match status" value="1"/>
</dbReference>
<name>A0ABW8ECC1_STRT5</name>
<gene>
    <name evidence="4" type="ORF">ACIO7M_01115</name>
</gene>
<dbReference type="Pfam" id="PF00067">
    <property type="entry name" value="p450"/>
    <property type="match status" value="1"/>
</dbReference>
<dbReference type="Proteomes" id="UP001617351">
    <property type="component" value="Unassembled WGS sequence"/>
</dbReference>
<protein>
    <submittedName>
        <fullName evidence="4">Cytochrome P450</fullName>
    </submittedName>
</protein>
<proteinExistence type="inferred from homology"/>
<dbReference type="SUPFAM" id="SSF48264">
    <property type="entry name" value="Cytochrome P450"/>
    <property type="match status" value="1"/>
</dbReference>
<dbReference type="Gene3D" id="1.10.630.10">
    <property type="entry name" value="Cytochrome P450"/>
    <property type="match status" value="1"/>
</dbReference>
<keyword evidence="2" id="KW-0479">Metal-binding</keyword>
<dbReference type="RefSeq" id="WP_402376364.1">
    <property type="nucleotide sequence ID" value="NZ_JBIUYY010000001.1"/>
</dbReference>
<keyword evidence="2" id="KW-0349">Heme</keyword>
<comment type="similarity">
    <text evidence="1 2">Belongs to the cytochrome P450 family.</text>
</comment>
<keyword evidence="2" id="KW-0560">Oxidoreductase</keyword>
<evidence type="ECO:0000313" key="4">
    <source>
        <dbReference type="EMBL" id="MFJ2819701.1"/>
    </source>
</evidence>
<sequence>MSAEQPDTGRRPAAPLLDFPLSRRGDVLPEECAWLREKAPVARVRTLTGDEAWLVSSYALAKQVLEDDRFSLKDTANDGVPRQYALTIPPEVVNNMGNINSAGLRTAVMKSLNPRQAGLQDALQATAHALLDAMAAEGAPADLRAAFADPFSAAMHCRVLGVPFDDWRRLMSGLDVAFMTAREPFADSALNWYKDVGYFAGRLQEQFALPAEERTGLLGRFAELKEADPESAHLTDEMFATVAVSLFGAGAVSTSAFLVLAVLALLRRPELIAWLRGHPERMGRAVDELLRWNLSVGDGLPRIALADVRVGDVLVREGELVLVLLEGANFDPEAFDRPEELDLEREGRNAHLAFGAGRHFCPASALGRVHAMIALEVLVERMPGLRLAVPAENLVWRTGFIKRLPERLPVAW</sequence>
<dbReference type="InterPro" id="IPR036396">
    <property type="entry name" value="Cyt_P450_sf"/>
</dbReference>
<evidence type="ECO:0000256" key="1">
    <source>
        <dbReference type="ARBA" id="ARBA00010617"/>
    </source>
</evidence>
<keyword evidence="5" id="KW-1185">Reference proteome</keyword>
<accession>A0ABW8ECC1</accession>
<dbReference type="PANTHER" id="PTHR46696">
    <property type="entry name" value="P450, PUTATIVE (EUROFUNG)-RELATED"/>
    <property type="match status" value="1"/>
</dbReference>
<dbReference type="PRINTS" id="PR00359">
    <property type="entry name" value="BP450"/>
</dbReference>
<evidence type="ECO:0000256" key="3">
    <source>
        <dbReference type="SAM" id="Phobius"/>
    </source>
</evidence>
<feature type="transmembrane region" description="Helical" evidence="3">
    <location>
        <begin position="238"/>
        <end position="266"/>
    </location>
</feature>
<evidence type="ECO:0000256" key="2">
    <source>
        <dbReference type="RuleBase" id="RU000461"/>
    </source>
</evidence>
<dbReference type="PROSITE" id="PS00086">
    <property type="entry name" value="CYTOCHROME_P450"/>
    <property type="match status" value="1"/>
</dbReference>
<dbReference type="InterPro" id="IPR002397">
    <property type="entry name" value="Cyt_P450_B"/>
</dbReference>
<keyword evidence="3" id="KW-0472">Membrane</keyword>
<organism evidence="4 5">
    <name type="scientific">Streptomyces toxytricini</name>
    <name type="common">Actinomyces toxytricini</name>
    <dbReference type="NCBI Taxonomy" id="67369"/>
    <lineage>
        <taxon>Bacteria</taxon>
        <taxon>Bacillati</taxon>
        <taxon>Actinomycetota</taxon>
        <taxon>Actinomycetes</taxon>
        <taxon>Kitasatosporales</taxon>
        <taxon>Streptomycetaceae</taxon>
        <taxon>Streptomyces</taxon>
    </lineage>
</organism>
<dbReference type="InterPro" id="IPR001128">
    <property type="entry name" value="Cyt_P450"/>
</dbReference>
<dbReference type="InterPro" id="IPR017972">
    <property type="entry name" value="Cyt_P450_CS"/>
</dbReference>
<reference evidence="4 5" key="1">
    <citation type="submission" date="2024-10" db="EMBL/GenBank/DDBJ databases">
        <title>The Natural Products Discovery Center: Release of the First 8490 Sequenced Strains for Exploring Actinobacteria Biosynthetic Diversity.</title>
        <authorList>
            <person name="Kalkreuter E."/>
            <person name="Kautsar S.A."/>
            <person name="Yang D."/>
            <person name="Bader C.D."/>
            <person name="Teijaro C.N."/>
            <person name="Fluegel L."/>
            <person name="Davis C.M."/>
            <person name="Simpson J.R."/>
            <person name="Lauterbach L."/>
            <person name="Steele A.D."/>
            <person name="Gui C."/>
            <person name="Meng S."/>
            <person name="Li G."/>
            <person name="Viehrig K."/>
            <person name="Ye F."/>
            <person name="Su P."/>
            <person name="Kiefer A.F."/>
            <person name="Nichols A."/>
            <person name="Cepeda A.J."/>
            <person name="Yan W."/>
            <person name="Fan B."/>
            <person name="Jiang Y."/>
            <person name="Adhikari A."/>
            <person name="Zheng C.-J."/>
            <person name="Schuster L."/>
            <person name="Cowan T.M."/>
            <person name="Smanski M.J."/>
            <person name="Chevrette M.G."/>
            <person name="De Carvalho L.P.S."/>
            <person name="Shen B."/>
        </authorList>
    </citation>
    <scope>NUCLEOTIDE SEQUENCE [LARGE SCALE GENOMIC DNA]</scope>
    <source>
        <strain evidence="4 5">NPDC087220</strain>
    </source>
</reference>
<keyword evidence="3" id="KW-0812">Transmembrane</keyword>
<comment type="caution">
    <text evidence="4">The sequence shown here is derived from an EMBL/GenBank/DDBJ whole genome shotgun (WGS) entry which is preliminary data.</text>
</comment>
<keyword evidence="2" id="KW-0503">Monooxygenase</keyword>